<dbReference type="Proteomes" id="UP000053095">
    <property type="component" value="Unassembled WGS sequence"/>
</dbReference>
<evidence type="ECO:0008006" key="9">
    <source>
        <dbReference type="Google" id="ProtNLM"/>
    </source>
</evidence>
<dbReference type="EMBL" id="DF933830">
    <property type="protein sequence ID" value="GAM39017.1"/>
    <property type="molecule type" value="Genomic_DNA"/>
</dbReference>
<feature type="compositionally biased region" description="Basic and acidic residues" evidence="4">
    <location>
        <begin position="285"/>
        <end position="307"/>
    </location>
</feature>
<evidence type="ECO:0000256" key="3">
    <source>
        <dbReference type="ARBA" id="ARBA00023242"/>
    </source>
</evidence>
<feature type="domain" description="Ribosomal RNA-processing protein 14/surfeit locus protein 6 C-terminal" evidence="5">
    <location>
        <begin position="318"/>
        <end position="517"/>
    </location>
</feature>
<evidence type="ECO:0000256" key="2">
    <source>
        <dbReference type="ARBA" id="ARBA00005904"/>
    </source>
</evidence>
<sequence>MADIEERLRSHSDAFSGLMSLIPAKYYYEEDHSVSAAAAAVVVVDQWQRKKQTKEEAKNAKLAKLDPDSAKSAKDVMDENARKRKREEGNDNDEDNQSQSAESELGSELPKEGLKRGELKNKKQKQIDAAAEKDNKASNRNAEAEERRKLKAEKNAAKKAAQREKKKAKQAAKSDKKQTEDEKPQPAEQNPTATQKSSSDAKSEKKPSVKDNDAEQDELEIVEGLDLETKDSALEDASSTTSSNPQSSTFEMSNNNSGTSSTSSIVPPSEAPSQTKPTLKQLKTTPDELRQRLQKRLDELRAARRADGLNGKPARTRQELIEARRRKAEERKQHKKELRRKAKEEEEQKKDEEMQRRFSPGGSGSLLASPRSPAESFTSNSNNNFAFGRVAFPDGQHADPTLSKLLDDKSKHGPRDPLAALKLAEAKKNRLSGLDEEKRAEIEEKDMWLNAKKRAHGERVRDDTSLLKKALKRKESAKKKSEREWKERIEGVAKGKEMRQQRREENIRKRKEDRGSGGGGKKAGGNNNKGKSKARPGFEGSFKAKNGGGGGKKK</sequence>
<dbReference type="GO" id="GO:0042274">
    <property type="term" value="P:ribosomal small subunit biogenesis"/>
    <property type="evidence" value="ECO:0007669"/>
    <property type="project" value="TreeGrafter"/>
</dbReference>
<evidence type="ECO:0000313" key="8">
    <source>
        <dbReference type="Proteomes" id="UP000053095"/>
    </source>
</evidence>
<feature type="compositionally biased region" description="Basic and acidic residues" evidence="4">
    <location>
        <begin position="53"/>
        <end position="89"/>
    </location>
</feature>
<feature type="compositionally biased region" description="Basic and acidic residues" evidence="4">
    <location>
        <begin position="199"/>
        <end position="213"/>
    </location>
</feature>
<accession>A0A6V8HC38</accession>
<gene>
    <name evidence="7" type="ORF">TCE0_034r10219</name>
</gene>
<feature type="compositionally biased region" description="Basic and acidic residues" evidence="4">
    <location>
        <begin position="457"/>
        <end position="466"/>
    </location>
</feature>
<dbReference type="GO" id="GO:0003677">
    <property type="term" value="F:DNA binding"/>
    <property type="evidence" value="ECO:0007669"/>
    <property type="project" value="TreeGrafter"/>
</dbReference>
<feature type="compositionally biased region" description="Basic and acidic residues" evidence="4">
    <location>
        <begin position="130"/>
        <end position="156"/>
    </location>
</feature>
<comment type="caution">
    <text evidence="7">The sequence shown here is derived from an EMBL/GenBank/DDBJ whole genome shotgun (WGS) entry which is preliminary data.</text>
</comment>
<evidence type="ECO:0000259" key="6">
    <source>
        <dbReference type="Pfam" id="PF15459"/>
    </source>
</evidence>
<feature type="compositionally biased region" description="Basic and acidic residues" evidence="4">
    <location>
        <begin position="316"/>
        <end position="332"/>
    </location>
</feature>
<comment type="similarity">
    <text evidence="2">Belongs to the SURF6 family.</text>
</comment>
<evidence type="ECO:0000259" key="5">
    <source>
        <dbReference type="Pfam" id="PF04935"/>
    </source>
</evidence>
<name>A0A6V8HC38_TALPI</name>
<organism evidence="7 8">
    <name type="scientific">Talaromyces pinophilus</name>
    <name type="common">Penicillium pinophilum</name>
    <dbReference type="NCBI Taxonomy" id="128442"/>
    <lineage>
        <taxon>Eukaryota</taxon>
        <taxon>Fungi</taxon>
        <taxon>Dikarya</taxon>
        <taxon>Ascomycota</taxon>
        <taxon>Pezizomycotina</taxon>
        <taxon>Eurotiomycetes</taxon>
        <taxon>Eurotiomycetidae</taxon>
        <taxon>Eurotiales</taxon>
        <taxon>Trichocomaceae</taxon>
        <taxon>Talaromyces</taxon>
        <taxon>Talaromyces sect. Talaromyces</taxon>
    </lineage>
</organism>
<feature type="compositionally biased region" description="Basic and acidic residues" evidence="4">
    <location>
        <begin position="424"/>
        <end position="447"/>
    </location>
</feature>
<dbReference type="AlphaFoldDB" id="A0A6V8HC38"/>
<feature type="compositionally biased region" description="Basic and acidic residues" evidence="4">
    <location>
        <begin position="405"/>
        <end position="415"/>
    </location>
</feature>
<dbReference type="InterPro" id="IPR007019">
    <property type="entry name" value="SURF6"/>
</dbReference>
<dbReference type="InterPro" id="IPR029188">
    <property type="entry name" value="Rrp14_N"/>
</dbReference>
<dbReference type="Pfam" id="PF04935">
    <property type="entry name" value="SURF6"/>
    <property type="match status" value="1"/>
</dbReference>
<dbReference type="GO" id="GO:0042273">
    <property type="term" value="P:ribosomal large subunit biogenesis"/>
    <property type="evidence" value="ECO:0007669"/>
    <property type="project" value="TreeGrafter"/>
</dbReference>
<feature type="compositionally biased region" description="Low complexity" evidence="4">
    <location>
        <begin position="238"/>
        <end position="264"/>
    </location>
</feature>
<feature type="compositionally biased region" description="Acidic residues" evidence="4">
    <location>
        <begin position="214"/>
        <end position="226"/>
    </location>
</feature>
<feature type="domain" description="Ribosomal RNA-processing protein 14 N-terminal" evidence="6">
    <location>
        <begin position="7"/>
        <end position="68"/>
    </location>
</feature>
<feature type="compositionally biased region" description="Basic and acidic residues" evidence="4">
    <location>
        <begin position="172"/>
        <end position="185"/>
    </location>
</feature>
<dbReference type="GO" id="GO:0005730">
    <property type="term" value="C:nucleolus"/>
    <property type="evidence" value="ECO:0007669"/>
    <property type="project" value="TreeGrafter"/>
</dbReference>
<dbReference type="PANTHER" id="PTHR14369">
    <property type="entry name" value="SURFEIT LOCUS PROTEIN 6"/>
    <property type="match status" value="1"/>
</dbReference>
<feature type="compositionally biased region" description="Basic and acidic residues" evidence="4">
    <location>
        <begin position="478"/>
        <end position="515"/>
    </location>
</feature>
<evidence type="ECO:0000256" key="4">
    <source>
        <dbReference type="SAM" id="MobiDB-lite"/>
    </source>
</evidence>
<feature type="compositionally biased region" description="Basic and acidic residues" evidence="4">
    <location>
        <begin position="109"/>
        <end position="121"/>
    </location>
</feature>
<dbReference type="Pfam" id="PF15459">
    <property type="entry name" value="RRP14"/>
    <property type="match status" value="1"/>
</dbReference>
<feature type="compositionally biased region" description="Low complexity" evidence="4">
    <location>
        <begin position="357"/>
        <end position="387"/>
    </location>
</feature>
<feature type="compositionally biased region" description="Low complexity" evidence="4">
    <location>
        <begin position="274"/>
        <end position="284"/>
    </location>
</feature>
<feature type="compositionally biased region" description="Polar residues" evidence="4">
    <location>
        <begin position="187"/>
        <end position="198"/>
    </location>
</feature>
<feature type="compositionally biased region" description="Basic and acidic residues" evidence="4">
    <location>
        <begin position="342"/>
        <end position="356"/>
    </location>
</feature>
<evidence type="ECO:0000313" key="7">
    <source>
        <dbReference type="EMBL" id="GAM39017.1"/>
    </source>
</evidence>
<dbReference type="InterPro" id="IPR029190">
    <property type="entry name" value="Rrp14/SURF6_C"/>
</dbReference>
<reference evidence="8" key="1">
    <citation type="journal article" date="2015" name="Genome Announc.">
        <title>Draft genome sequence of Talaromyces cellulolyticus strain Y-94, a source of lignocellulosic biomass-degrading enzymes.</title>
        <authorList>
            <person name="Fujii T."/>
            <person name="Koike H."/>
            <person name="Sawayama S."/>
            <person name="Yano S."/>
            <person name="Inoue H."/>
        </authorList>
    </citation>
    <scope>NUCLEOTIDE SEQUENCE [LARGE SCALE GENOMIC DNA]</scope>
    <source>
        <strain evidence="8">Y-94</strain>
    </source>
</reference>
<proteinExistence type="inferred from homology"/>
<keyword evidence="3" id="KW-0539">Nucleus</keyword>
<dbReference type="PANTHER" id="PTHR14369:SF0">
    <property type="entry name" value="SURFEIT LOCUS PROTEIN 6"/>
    <property type="match status" value="1"/>
</dbReference>
<dbReference type="GO" id="GO:0003723">
    <property type="term" value="F:RNA binding"/>
    <property type="evidence" value="ECO:0007669"/>
    <property type="project" value="TreeGrafter"/>
</dbReference>
<evidence type="ECO:0000256" key="1">
    <source>
        <dbReference type="ARBA" id="ARBA00004123"/>
    </source>
</evidence>
<keyword evidence="8" id="KW-1185">Reference proteome</keyword>
<comment type="subcellular location">
    <subcellularLocation>
        <location evidence="1">Nucleus</location>
    </subcellularLocation>
</comment>
<feature type="region of interest" description="Disordered" evidence="4">
    <location>
        <begin position="48"/>
        <end position="554"/>
    </location>
</feature>
<protein>
    <recommendedName>
        <fullName evidence="9">SURF6-domain-containing protein</fullName>
    </recommendedName>
</protein>